<dbReference type="PANTHER" id="PTHR15508:SF8">
    <property type="entry name" value="LD24550P"/>
    <property type="match status" value="1"/>
</dbReference>
<dbReference type="InterPro" id="IPR011009">
    <property type="entry name" value="Kinase-like_dom_sf"/>
</dbReference>
<protein>
    <recommendedName>
        <fullName evidence="2">PX domain-containing protein</fullName>
    </recommendedName>
</protein>
<dbReference type="Gene3D" id="1.20.58.80">
    <property type="entry name" value="Phosphotransferase system, lactose/cellobiose-type IIA subunit"/>
    <property type="match status" value="1"/>
</dbReference>
<feature type="domain" description="PX" evidence="2">
    <location>
        <begin position="1"/>
        <end position="139"/>
    </location>
</feature>
<dbReference type="InterPro" id="IPR036871">
    <property type="entry name" value="PX_dom_sf"/>
</dbReference>
<feature type="compositionally biased region" description="Basic and acidic residues" evidence="1">
    <location>
        <begin position="623"/>
        <end position="637"/>
    </location>
</feature>
<evidence type="ECO:0000256" key="1">
    <source>
        <dbReference type="SAM" id="MobiDB-lite"/>
    </source>
</evidence>
<accession>A0A267FB90</accession>
<dbReference type="Pfam" id="PF00787">
    <property type="entry name" value="PX"/>
    <property type="match status" value="1"/>
</dbReference>
<name>A0A267FB90_9PLAT</name>
<sequence length="868" mass="94422">AAASGKNRLSQRQQSESKSAYRITVTDPQLHPSNFTAYKVTMHVVPESIFQEEYQIVIYKRFKDFQRLHRLLSDLHTKLQRRDRFPPLPEVAYFNRFEPEVIESRRKAAELALQFCADQPHLRQHSAFQAFFQSGVRTAGPPTPAQASLTSASPAPAVYEPMRPVVPEASPLSTFSSPDEEQPPPAYTRSVSGTSGHSGLPDVSEFDPFVVGGPATAAGATAAPAEAATDVAAANPTASSNMSADLLLTLHSDTPTELEDEMLMSRLHSLKVVSSFEDADATDGQSGVDEAAVFGLPPAPPPLSGTEQPISPLYGTSGGGGWPPTPAVPPYLAEAASHVTEAQRHESAGDFALAFAEYKAGVEVLLGGVQLDSDADRRSDVKRKTEQYLRRAEAIYDRYLDSASAAVQKITRPHRELHHYSVIGTIGSVILVINKFSQQRFIIKSVCKSACDMSGFPLDVAFMCRLRAVFVSDWTQYLLLDQVPGGQLYTFVRRHRPAVNECNCCCCCCCSSNSSADVGDLELLRKVSEDGELVRVFHSVPSRVPAPAPCQQPELAGVLKDQLKVKPAALGPDSSVCDQSYAQLFRDYYGSETATAATTDSSCENAGASSTSFVEIGGAAVDSSKDVDSDDGLRRSVDTANPASSLGNPQNSSQQQQQKHPGGCYRGRALSSVFAQIVDSVLQQSHRQQQQQQKLQQLPELPTAALPESCVRQWGAELLTCLAQLHSRGLYFGCLLPGDVLLGDRGHLRLTYRFRRTRLAQALRASPYCAPEWRLCPDATPARPQVGDWWSLGCHLLLMLTGDCVCRAVRPPPPLPDWLSAEARDLLSQLLCPEPRHRLGGGSPGPDEIRQHAFFRGVDWRGLGAKAF</sequence>
<feature type="compositionally biased region" description="Polar residues" evidence="1">
    <location>
        <begin position="638"/>
        <end position="649"/>
    </location>
</feature>
<proteinExistence type="predicted"/>
<dbReference type="OrthoDB" id="1278353at2759"/>
<feature type="region of interest" description="Disordered" evidence="1">
    <location>
        <begin position="169"/>
        <end position="207"/>
    </location>
</feature>
<organism evidence="3 4">
    <name type="scientific">Macrostomum lignano</name>
    <dbReference type="NCBI Taxonomy" id="282301"/>
    <lineage>
        <taxon>Eukaryota</taxon>
        <taxon>Metazoa</taxon>
        <taxon>Spiralia</taxon>
        <taxon>Lophotrochozoa</taxon>
        <taxon>Platyhelminthes</taxon>
        <taxon>Rhabditophora</taxon>
        <taxon>Macrostomorpha</taxon>
        <taxon>Macrostomida</taxon>
        <taxon>Macrostomidae</taxon>
        <taxon>Macrostomum</taxon>
    </lineage>
</organism>
<dbReference type="SUPFAM" id="SSF116846">
    <property type="entry name" value="MIT domain"/>
    <property type="match status" value="1"/>
</dbReference>
<comment type="caution">
    <text evidence="3">The sequence shown here is derived from an EMBL/GenBank/DDBJ whole genome shotgun (WGS) entry which is preliminary data.</text>
</comment>
<dbReference type="SMART" id="SM00220">
    <property type="entry name" value="S_TKc"/>
    <property type="match status" value="1"/>
</dbReference>
<dbReference type="SUPFAM" id="SSF64268">
    <property type="entry name" value="PX domain"/>
    <property type="match status" value="1"/>
</dbReference>
<evidence type="ECO:0000313" key="3">
    <source>
        <dbReference type="EMBL" id="PAA70963.1"/>
    </source>
</evidence>
<feature type="compositionally biased region" description="Polar residues" evidence="1">
    <location>
        <begin position="7"/>
        <end position="18"/>
    </location>
</feature>
<feature type="region of interest" description="Disordered" evidence="1">
    <location>
        <begin position="1"/>
        <end position="21"/>
    </location>
</feature>
<dbReference type="Pfam" id="PF00069">
    <property type="entry name" value="Pkinase"/>
    <property type="match status" value="1"/>
</dbReference>
<dbReference type="GO" id="GO:0004672">
    <property type="term" value="F:protein kinase activity"/>
    <property type="evidence" value="ECO:0007669"/>
    <property type="project" value="InterPro"/>
</dbReference>
<dbReference type="Gene3D" id="1.10.510.10">
    <property type="entry name" value="Transferase(Phosphotransferase) domain 1"/>
    <property type="match status" value="1"/>
</dbReference>
<dbReference type="PROSITE" id="PS50195">
    <property type="entry name" value="PX"/>
    <property type="match status" value="1"/>
</dbReference>
<gene>
    <name evidence="3" type="ORF">BOX15_Mlig023925g1</name>
</gene>
<dbReference type="CDD" id="cd02677">
    <property type="entry name" value="MIT_SNX15"/>
    <property type="match status" value="1"/>
</dbReference>
<dbReference type="PANTHER" id="PTHR15508">
    <property type="entry name" value="RIBOSOMAL PROTEIN S6 KINASE"/>
    <property type="match status" value="1"/>
</dbReference>
<evidence type="ECO:0000313" key="4">
    <source>
        <dbReference type="Proteomes" id="UP000215902"/>
    </source>
</evidence>
<dbReference type="GO" id="GO:0035091">
    <property type="term" value="F:phosphatidylinositol binding"/>
    <property type="evidence" value="ECO:0007669"/>
    <property type="project" value="InterPro"/>
</dbReference>
<dbReference type="InterPro" id="IPR051866">
    <property type="entry name" value="Intracell_Sig-Traffick_Protein"/>
</dbReference>
<dbReference type="Pfam" id="PF04212">
    <property type="entry name" value="MIT"/>
    <property type="match status" value="1"/>
</dbReference>
<dbReference type="InterPro" id="IPR036181">
    <property type="entry name" value="MIT_dom_sf"/>
</dbReference>
<feature type="non-terminal residue" evidence="3">
    <location>
        <position position="1"/>
    </location>
</feature>
<dbReference type="InterPro" id="IPR007330">
    <property type="entry name" value="MIT_dom"/>
</dbReference>
<dbReference type="AlphaFoldDB" id="A0A267FB90"/>
<dbReference type="SMART" id="SM00745">
    <property type="entry name" value="MIT"/>
    <property type="match status" value="1"/>
</dbReference>
<dbReference type="STRING" id="282301.A0A267FB90"/>
<keyword evidence="4" id="KW-1185">Reference proteome</keyword>
<dbReference type="Proteomes" id="UP000215902">
    <property type="component" value="Unassembled WGS sequence"/>
</dbReference>
<feature type="region of interest" description="Disordered" evidence="1">
    <location>
        <begin position="622"/>
        <end position="663"/>
    </location>
</feature>
<dbReference type="InterPro" id="IPR001683">
    <property type="entry name" value="PX_dom"/>
</dbReference>
<dbReference type="SMART" id="SM00312">
    <property type="entry name" value="PX"/>
    <property type="match status" value="1"/>
</dbReference>
<dbReference type="EMBL" id="NIVC01001194">
    <property type="protein sequence ID" value="PAA70963.1"/>
    <property type="molecule type" value="Genomic_DNA"/>
</dbReference>
<dbReference type="GO" id="GO:0005524">
    <property type="term" value="F:ATP binding"/>
    <property type="evidence" value="ECO:0007669"/>
    <property type="project" value="InterPro"/>
</dbReference>
<dbReference type="SUPFAM" id="SSF56112">
    <property type="entry name" value="Protein kinase-like (PK-like)"/>
    <property type="match status" value="1"/>
</dbReference>
<evidence type="ECO:0000259" key="2">
    <source>
        <dbReference type="PROSITE" id="PS50195"/>
    </source>
</evidence>
<reference evidence="3 4" key="1">
    <citation type="submission" date="2017-06" db="EMBL/GenBank/DDBJ databases">
        <title>A platform for efficient transgenesis in Macrostomum lignano, a flatworm model organism for stem cell research.</title>
        <authorList>
            <person name="Berezikov E."/>
        </authorList>
    </citation>
    <scope>NUCLEOTIDE SEQUENCE [LARGE SCALE GENOMIC DNA]</scope>
    <source>
        <strain evidence="3">DV1</strain>
        <tissue evidence="3">Whole organism</tissue>
    </source>
</reference>
<dbReference type="Gene3D" id="3.30.1520.10">
    <property type="entry name" value="Phox-like domain"/>
    <property type="match status" value="1"/>
</dbReference>
<dbReference type="InterPro" id="IPR000719">
    <property type="entry name" value="Prot_kinase_dom"/>
</dbReference>